<protein>
    <submittedName>
        <fullName evidence="4">WYL domain-containing protein</fullName>
    </submittedName>
</protein>
<feature type="domain" description="HTH deoR-type" evidence="3">
    <location>
        <begin position="2"/>
        <end position="57"/>
    </location>
</feature>
<dbReference type="OrthoDB" id="3171994at2"/>
<dbReference type="EMBL" id="FOAZ01000029">
    <property type="protein sequence ID" value="SEM46853.1"/>
    <property type="molecule type" value="Genomic_DNA"/>
</dbReference>
<reference evidence="5" key="1">
    <citation type="submission" date="2016-10" db="EMBL/GenBank/DDBJ databases">
        <authorList>
            <person name="Varghese N."/>
        </authorList>
    </citation>
    <scope>NUCLEOTIDE SEQUENCE [LARGE SCALE GENOMIC DNA]</scope>
    <source>
        <strain evidence="5">DSM 45096 / BCRC 16803 / CGMCC 4.1857 / CIP 109030 / JCM 12277 / KCTC 19219 / NBRC 100920 / 33214</strain>
    </source>
</reference>
<dbReference type="PANTHER" id="PTHR34580:SF1">
    <property type="entry name" value="PROTEIN PAFC"/>
    <property type="match status" value="1"/>
</dbReference>
<evidence type="ECO:0000313" key="5">
    <source>
        <dbReference type="Proteomes" id="UP000183015"/>
    </source>
</evidence>
<keyword evidence="1" id="KW-0805">Transcription regulation</keyword>
<dbReference type="SUPFAM" id="SSF46785">
    <property type="entry name" value="Winged helix' DNA-binding domain"/>
    <property type="match status" value="1"/>
</dbReference>
<dbReference type="RefSeq" id="WP_052439046.1">
    <property type="nucleotide sequence ID" value="NZ_BBPN01000027.1"/>
</dbReference>
<gene>
    <name evidence="4" type="ORF">SAMN05414137_12957</name>
</gene>
<dbReference type="InterPro" id="IPR036390">
    <property type="entry name" value="WH_DNA-bd_sf"/>
</dbReference>
<dbReference type="GO" id="GO:0003700">
    <property type="term" value="F:DNA-binding transcription factor activity"/>
    <property type="evidence" value="ECO:0007669"/>
    <property type="project" value="InterPro"/>
</dbReference>
<proteinExistence type="predicted"/>
<dbReference type="InterPro" id="IPR001034">
    <property type="entry name" value="DeoR_HTH"/>
</dbReference>
<dbReference type="eggNOG" id="COG2378">
    <property type="taxonomic scope" value="Bacteria"/>
</dbReference>
<dbReference type="STRING" id="235985.SAMN05414137_12957"/>
<accession>A0A1H7YLM0</accession>
<name>A0A1H7YLM0_STRJI</name>
<dbReference type="Gene3D" id="1.10.10.10">
    <property type="entry name" value="Winged helix-like DNA-binding domain superfamily/Winged helix DNA-binding domain"/>
    <property type="match status" value="1"/>
</dbReference>
<dbReference type="Pfam" id="PF08279">
    <property type="entry name" value="HTH_11"/>
    <property type="match status" value="1"/>
</dbReference>
<dbReference type="PROSITE" id="PS52050">
    <property type="entry name" value="WYL"/>
    <property type="match status" value="1"/>
</dbReference>
<evidence type="ECO:0000259" key="3">
    <source>
        <dbReference type="PROSITE" id="PS51000"/>
    </source>
</evidence>
<dbReference type="PROSITE" id="PS51000">
    <property type="entry name" value="HTH_DEOR_2"/>
    <property type="match status" value="1"/>
</dbReference>
<dbReference type="Proteomes" id="UP000183015">
    <property type="component" value="Unassembled WGS sequence"/>
</dbReference>
<dbReference type="InterPro" id="IPR026881">
    <property type="entry name" value="WYL_dom"/>
</dbReference>
<sequence>MRASRLMSIVLLLQSRGRLTARELARELEVSVRTVYRDAEALSASGVPIYGEGGKDGGYRLVDGYRTRLTGLTSCEAESLFMVPELGPAAELGFGSAALTARLKLAAALPGALGEHAARIGSRFLLDTWSWQPEAEGSARLPLLTEAVKEQHTLRIGDEVVSPQGIVLEAGRWYLVAHDGTAVRTFEVSGLAEATRAEVPFRHVEGFRLRRYWEGRPRPSASR</sequence>
<dbReference type="InterPro" id="IPR036388">
    <property type="entry name" value="WH-like_DNA-bd_sf"/>
</dbReference>
<dbReference type="Pfam" id="PF13280">
    <property type="entry name" value="WYL"/>
    <property type="match status" value="1"/>
</dbReference>
<keyword evidence="5" id="KW-1185">Reference proteome</keyword>
<evidence type="ECO:0000313" key="4">
    <source>
        <dbReference type="EMBL" id="SEM46853.1"/>
    </source>
</evidence>
<keyword evidence="2" id="KW-0804">Transcription</keyword>
<evidence type="ECO:0000256" key="1">
    <source>
        <dbReference type="ARBA" id="ARBA00023015"/>
    </source>
</evidence>
<dbReference type="InterPro" id="IPR013196">
    <property type="entry name" value="HTH_11"/>
</dbReference>
<evidence type="ECO:0000256" key="2">
    <source>
        <dbReference type="ARBA" id="ARBA00023163"/>
    </source>
</evidence>
<dbReference type="PANTHER" id="PTHR34580">
    <property type="match status" value="1"/>
</dbReference>
<organism evidence="4 5">
    <name type="scientific">Streptacidiphilus jiangxiensis</name>
    <dbReference type="NCBI Taxonomy" id="235985"/>
    <lineage>
        <taxon>Bacteria</taxon>
        <taxon>Bacillati</taxon>
        <taxon>Actinomycetota</taxon>
        <taxon>Actinomycetes</taxon>
        <taxon>Kitasatosporales</taxon>
        <taxon>Streptomycetaceae</taxon>
        <taxon>Streptacidiphilus</taxon>
    </lineage>
</organism>
<dbReference type="InterPro" id="IPR051534">
    <property type="entry name" value="CBASS_pafABC_assoc_protein"/>
</dbReference>
<dbReference type="AlphaFoldDB" id="A0A1H7YLM0"/>